<feature type="binding site" evidence="7">
    <location>
        <begin position="40"/>
        <end position="41"/>
    </location>
    <ligand>
        <name>4-CDP-2-C-methyl-D-erythritol 2-phosphate</name>
        <dbReference type="ChEBI" id="CHEBI:57919"/>
    </ligand>
</feature>
<dbReference type="EC" id="4.6.1.12" evidence="3 7"/>
<dbReference type="GO" id="GO:0019288">
    <property type="term" value="P:isopentenyl diphosphate biosynthetic process, methylerythritol 4-phosphate pathway"/>
    <property type="evidence" value="ECO:0007669"/>
    <property type="project" value="UniProtKB-UniRule"/>
</dbReference>
<dbReference type="CDD" id="cd00554">
    <property type="entry name" value="MECDP_synthase"/>
    <property type="match status" value="1"/>
</dbReference>
<keyword evidence="5 7" id="KW-0414">Isoprene biosynthesis</keyword>
<dbReference type="HAMAP" id="MF_00107">
    <property type="entry name" value="IspF"/>
    <property type="match status" value="1"/>
</dbReference>
<feature type="binding site" evidence="7">
    <location>
        <position position="14"/>
    </location>
    <ligand>
        <name>a divalent metal cation</name>
        <dbReference type="ChEBI" id="CHEBI:60240"/>
    </ligand>
</feature>
<gene>
    <name evidence="7" type="primary">ispF</name>
    <name evidence="10" type="ORF">ENQ76_00780</name>
</gene>
<evidence type="ECO:0000256" key="8">
    <source>
        <dbReference type="RuleBase" id="RU004395"/>
    </source>
</evidence>
<evidence type="ECO:0000256" key="4">
    <source>
        <dbReference type="ARBA" id="ARBA00022723"/>
    </source>
</evidence>
<evidence type="ECO:0000256" key="6">
    <source>
        <dbReference type="ARBA" id="ARBA00023239"/>
    </source>
</evidence>
<comment type="cofactor">
    <cofactor evidence="7">
        <name>a divalent metal cation</name>
        <dbReference type="ChEBI" id="CHEBI:60240"/>
    </cofactor>
    <text evidence="7">Binds 1 divalent metal cation per subunit.</text>
</comment>
<dbReference type="InterPro" id="IPR036571">
    <property type="entry name" value="MECDP_synthase_sf"/>
</dbReference>
<proteinExistence type="inferred from homology"/>
<evidence type="ECO:0000256" key="5">
    <source>
        <dbReference type="ARBA" id="ARBA00023229"/>
    </source>
</evidence>
<dbReference type="InterPro" id="IPR003526">
    <property type="entry name" value="MECDP_synthase"/>
</dbReference>
<dbReference type="Gene3D" id="3.30.1330.50">
    <property type="entry name" value="2-C-methyl-D-erythritol 2,4-cyclodiphosphate synthase"/>
    <property type="match status" value="1"/>
</dbReference>
<dbReference type="PROSITE" id="PS01350">
    <property type="entry name" value="ISPF"/>
    <property type="match status" value="1"/>
</dbReference>
<feature type="site" description="Transition state stabilizer" evidence="7">
    <location>
        <position position="139"/>
    </location>
</feature>
<comment type="function">
    <text evidence="7">Involved in the biosynthesis of isopentenyl diphosphate (IPP) and dimethylallyl diphosphate (DMAPP), two major building blocks of isoprenoid compounds. Catalyzes the conversion of 4-diphosphocytidyl-2-C-methyl-D-erythritol 2-phosphate (CDP-ME2P) to 2-C-methyl-D-erythritol 2,4-cyclodiphosphate (ME-CPP) with a corresponding release of cytidine 5-monophosphate (CMP).</text>
</comment>
<evidence type="ECO:0000256" key="2">
    <source>
        <dbReference type="ARBA" id="ARBA00004709"/>
    </source>
</evidence>
<feature type="domain" description="2-C-methyl-D-erythritol 2,4-cyclodiphosphate synthase" evidence="9">
    <location>
        <begin position="7"/>
        <end position="160"/>
    </location>
</feature>
<evidence type="ECO:0000256" key="3">
    <source>
        <dbReference type="ARBA" id="ARBA00012579"/>
    </source>
</evidence>
<dbReference type="AlphaFoldDB" id="A0A7C2NVH7"/>
<dbReference type="SUPFAM" id="SSF69765">
    <property type="entry name" value="IpsF-like"/>
    <property type="match status" value="1"/>
</dbReference>
<dbReference type="GO" id="GO:0008685">
    <property type="term" value="F:2-C-methyl-D-erythritol 2,4-cyclodiphosphate synthase activity"/>
    <property type="evidence" value="ECO:0007669"/>
    <property type="project" value="UniProtKB-UniRule"/>
</dbReference>
<accession>A0A7C2NVH7</accession>
<dbReference type="NCBIfam" id="TIGR00151">
    <property type="entry name" value="ispF"/>
    <property type="match status" value="1"/>
</dbReference>
<comment type="subunit">
    <text evidence="7">Homotrimer.</text>
</comment>
<dbReference type="EMBL" id="DSOK01000022">
    <property type="protein sequence ID" value="HEN13989.1"/>
    <property type="molecule type" value="Genomic_DNA"/>
</dbReference>
<reference evidence="10" key="1">
    <citation type="journal article" date="2020" name="mSystems">
        <title>Genome- and Community-Level Interaction Insights into Carbon Utilization and Element Cycling Functions of Hydrothermarchaeota in Hydrothermal Sediment.</title>
        <authorList>
            <person name="Zhou Z."/>
            <person name="Liu Y."/>
            <person name="Xu W."/>
            <person name="Pan J."/>
            <person name="Luo Z.H."/>
            <person name="Li M."/>
        </authorList>
    </citation>
    <scope>NUCLEOTIDE SEQUENCE [LARGE SCALE GENOMIC DNA]</scope>
    <source>
        <strain evidence="10">SpSt-339</strain>
    </source>
</reference>
<comment type="caution">
    <text evidence="10">The sequence shown here is derived from an EMBL/GenBank/DDBJ whole genome shotgun (WGS) entry which is preliminary data.</text>
</comment>
<dbReference type="GO" id="GO:0046872">
    <property type="term" value="F:metal ion binding"/>
    <property type="evidence" value="ECO:0007669"/>
    <property type="project" value="UniProtKB-KW"/>
</dbReference>
<keyword evidence="4 7" id="KW-0479">Metal-binding</keyword>
<name>A0A7C2NVH7_9PLAN</name>
<comment type="caution">
    <text evidence="7">Lacks conserved residue(s) required for the propagation of feature annotation.</text>
</comment>
<feature type="binding site" evidence="7">
    <location>
        <begin position="14"/>
        <end position="16"/>
    </location>
    <ligand>
        <name>4-CDP-2-C-methyl-D-erythritol 2-phosphate</name>
        <dbReference type="ChEBI" id="CHEBI:57919"/>
    </ligand>
</feature>
<evidence type="ECO:0000313" key="10">
    <source>
        <dbReference type="EMBL" id="HEN13989.1"/>
    </source>
</evidence>
<keyword evidence="6 7" id="KW-0456">Lyase</keyword>
<evidence type="ECO:0000256" key="1">
    <source>
        <dbReference type="ARBA" id="ARBA00000200"/>
    </source>
</evidence>
<comment type="similarity">
    <text evidence="7 8">Belongs to the IspF family.</text>
</comment>
<protein>
    <recommendedName>
        <fullName evidence="3 7">2-C-methyl-D-erythritol 2,4-cyclodiphosphate synthase</fullName>
        <shortName evidence="7">MECDP-synthase</shortName>
        <shortName evidence="7">MECPP-synthase</shortName>
        <shortName evidence="7">MECPS</shortName>
        <ecNumber evidence="3 7">4.6.1.12</ecNumber>
    </recommendedName>
</protein>
<dbReference type="InterPro" id="IPR020555">
    <property type="entry name" value="MECDP_synthase_CS"/>
</dbReference>
<comment type="pathway">
    <text evidence="2 7">Isoprenoid biosynthesis; isopentenyl diphosphate biosynthesis via DXP pathway; isopentenyl diphosphate from 1-deoxy-D-xylulose 5-phosphate: step 4/6.</text>
</comment>
<dbReference type="UniPathway" id="UPA00056">
    <property type="reaction ID" value="UER00095"/>
</dbReference>
<feature type="binding site" evidence="7">
    <location>
        <position position="16"/>
    </location>
    <ligand>
        <name>a divalent metal cation</name>
        <dbReference type="ChEBI" id="CHEBI:60240"/>
    </ligand>
</feature>
<evidence type="ECO:0000259" key="9">
    <source>
        <dbReference type="Pfam" id="PF02542"/>
    </source>
</evidence>
<feature type="binding site" evidence="7">
    <location>
        <position position="48"/>
    </location>
    <ligand>
        <name>a divalent metal cation</name>
        <dbReference type="ChEBI" id="CHEBI:60240"/>
    </ligand>
</feature>
<evidence type="ECO:0000256" key="7">
    <source>
        <dbReference type="HAMAP-Rule" id="MF_00107"/>
    </source>
</evidence>
<sequence length="168" mass="18085">MAFQPEFRIGLGHDRHRLISGRPLILGGVQIESEVGLYGHSDADVLLHAITDALLGALALGDIGEWFPNTSPQWADADSVVFVQAALAEVHRRGWRVSNLDCTIHAERPKLSAYKPRIAARIAELLGVDIEQVNVKAKTGEKVGPIGRGEAIDADSAVLLVRTAGKPQ</sequence>
<feature type="binding site" evidence="7">
    <location>
        <position position="148"/>
    </location>
    <ligand>
        <name>4-CDP-2-C-methyl-D-erythritol 2-phosphate</name>
        <dbReference type="ChEBI" id="CHEBI:57919"/>
    </ligand>
</feature>
<feature type="binding site" evidence="7">
    <location>
        <begin position="62"/>
        <end position="64"/>
    </location>
    <ligand>
        <name>4-CDP-2-C-methyl-D-erythritol 2-phosphate</name>
        <dbReference type="ChEBI" id="CHEBI:57919"/>
    </ligand>
</feature>
<dbReference type="PANTHER" id="PTHR43181">
    <property type="entry name" value="2-C-METHYL-D-ERYTHRITOL 2,4-CYCLODIPHOSPHATE SYNTHASE, CHLOROPLASTIC"/>
    <property type="match status" value="1"/>
</dbReference>
<dbReference type="PANTHER" id="PTHR43181:SF1">
    <property type="entry name" value="2-C-METHYL-D-ERYTHRITOL 2,4-CYCLODIPHOSPHATE SYNTHASE, CHLOROPLASTIC"/>
    <property type="match status" value="1"/>
</dbReference>
<feature type="site" description="Transition state stabilizer" evidence="7">
    <location>
        <position position="40"/>
    </location>
</feature>
<dbReference type="GO" id="GO:0016114">
    <property type="term" value="P:terpenoid biosynthetic process"/>
    <property type="evidence" value="ECO:0007669"/>
    <property type="project" value="InterPro"/>
</dbReference>
<organism evidence="10">
    <name type="scientific">Schlesneria paludicola</name>
    <dbReference type="NCBI Taxonomy" id="360056"/>
    <lineage>
        <taxon>Bacteria</taxon>
        <taxon>Pseudomonadati</taxon>
        <taxon>Planctomycetota</taxon>
        <taxon>Planctomycetia</taxon>
        <taxon>Planctomycetales</taxon>
        <taxon>Planctomycetaceae</taxon>
        <taxon>Schlesneria</taxon>
    </lineage>
</organism>
<dbReference type="Pfam" id="PF02542">
    <property type="entry name" value="YgbB"/>
    <property type="match status" value="1"/>
</dbReference>
<comment type="catalytic activity">
    <reaction evidence="1 7 8">
        <text>4-CDP-2-C-methyl-D-erythritol 2-phosphate = 2-C-methyl-D-erythritol 2,4-cyclic diphosphate + CMP</text>
        <dbReference type="Rhea" id="RHEA:23864"/>
        <dbReference type="ChEBI" id="CHEBI:57919"/>
        <dbReference type="ChEBI" id="CHEBI:58483"/>
        <dbReference type="ChEBI" id="CHEBI:60377"/>
        <dbReference type="EC" id="4.6.1.12"/>
    </reaction>
</comment>